<evidence type="ECO:0000259" key="2">
    <source>
        <dbReference type="Pfam" id="PF07727"/>
    </source>
</evidence>
<dbReference type="PANTHER" id="PTHR47481">
    <property type="match status" value="1"/>
</dbReference>
<dbReference type="InterPro" id="IPR057670">
    <property type="entry name" value="SH3_retrovirus"/>
</dbReference>
<dbReference type="SUPFAM" id="SSF56672">
    <property type="entry name" value="DNA/RNA polymerases"/>
    <property type="match status" value="1"/>
</dbReference>
<keyword evidence="5" id="KW-1185">Reference proteome</keyword>
<name>A0AAV7E1K1_ARIFI</name>
<dbReference type="EMBL" id="JAINDJ010000007">
    <property type="protein sequence ID" value="KAG9441691.1"/>
    <property type="molecule type" value="Genomic_DNA"/>
</dbReference>
<evidence type="ECO:0000256" key="1">
    <source>
        <dbReference type="SAM" id="MobiDB-lite"/>
    </source>
</evidence>
<dbReference type="InterPro" id="IPR013103">
    <property type="entry name" value="RVT_2"/>
</dbReference>
<reference evidence="4 5" key="1">
    <citation type="submission" date="2021-07" db="EMBL/GenBank/DDBJ databases">
        <title>The Aristolochia fimbriata genome: insights into angiosperm evolution, floral development and chemical biosynthesis.</title>
        <authorList>
            <person name="Jiao Y."/>
        </authorList>
    </citation>
    <scope>NUCLEOTIDE SEQUENCE [LARGE SCALE GENOMIC DNA]</scope>
    <source>
        <strain evidence="4">IBCAS-2021</strain>
        <tissue evidence="4">Leaf</tissue>
    </source>
</reference>
<feature type="domain" description="Retroviral polymerase SH3-like" evidence="3">
    <location>
        <begin position="400"/>
        <end position="461"/>
    </location>
</feature>
<comment type="caution">
    <text evidence="4">The sequence shown here is derived from an EMBL/GenBank/DDBJ whole genome shotgun (WGS) entry which is preliminary data.</text>
</comment>
<evidence type="ECO:0000259" key="3">
    <source>
        <dbReference type="Pfam" id="PF25597"/>
    </source>
</evidence>
<dbReference type="Pfam" id="PF14223">
    <property type="entry name" value="Retrotran_gag_2"/>
    <property type="match status" value="1"/>
</dbReference>
<dbReference type="InterPro" id="IPR043502">
    <property type="entry name" value="DNA/RNA_pol_sf"/>
</dbReference>
<dbReference type="Pfam" id="PF25597">
    <property type="entry name" value="SH3_retrovirus"/>
    <property type="match status" value="1"/>
</dbReference>
<dbReference type="Proteomes" id="UP000825729">
    <property type="component" value="Unassembled WGS sequence"/>
</dbReference>
<dbReference type="PANTHER" id="PTHR47481:SF22">
    <property type="entry name" value="RETROTRANSPOSON GAG DOMAIN-CONTAINING PROTEIN"/>
    <property type="match status" value="1"/>
</dbReference>
<evidence type="ECO:0008006" key="6">
    <source>
        <dbReference type="Google" id="ProtNLM"/>
    </source>
</evidence>
<feature type="domain" description="Reverse transcriptase Ty1/copia-type" evidence="2">
    <location>
        <begin position="568"/>
        <end position="717"/>
    </location>
</feature>
<proteinExistence type="predicted"/>
<accession>A0AAV7E1K1</accession>
<dbReference type="Pfam" id="PF07727">
    <property type="entry name" value="RVT_2"/>
    <property type="match status" value="1"/>
</dbReference>
<sequence>MGGCSSPQSSSTPTASFIAQSQTPSRGALFDLRQNLGQFLVTVNNITHHVSIKLDRDKLDRDNYLLWRQQFLPIFNSQSLMGFIDNSIKPPPKYSTTDSTTITSEYTQWYALDQTIQSWIVATLSNAAIGQTIGLTSASAMWLKLQRVYASTSQARLNHLWFTLQTLRKGTMPMSAYLENVKHIVDNLAAAGAPLDDQTVTHFVVNGLGPDFEPFAQTEHRPQLQAQLQNFDNSSRLSLNIAARGSRGGGRGGRGRASRGRGQTNHNGRGHDHSQTNRKPLRANFYSRDGIRMASTSLTTMHLLVVCCHQFLIFLSSIVATSFKITCPPLVFTTLCHVHTHLRRTGKLNANTITLWRWVLPCWRKPLCPNPIGTQRLQPQLSLSTGCPLPCYSPRVHLKCLCYPHLRSYSSHKLEDRSTTCVFLGYHSNYKGYRCFDVSKNRVYVSHNLVFDETVFPYSQPAPLPTPKISPPSFHTPPIKLLPIPPNPSLLPPEPTCYSQAVKFPEWRDAMHVEFNALLMNNSWSLVSLPRGSPKDWLQVGLSKLRPRQTTTLTNTRHGWLPRGSTKRKEVYMTQPPGFQDKSRPNVVCKLHKSLYGLKRSPRAWYHHLSLFLLELGFILSKADSSLLIRSTAHNVTFVLVYVDDIIVTGSSPLDIRELIQQLQKEFFVKDLGHLHYFLGIEVTRIPNGLHLAQTKYTRDLLTRLDLIELKPLSTSVVAGSKLSKYEGTPLDDPTTYRATVGALQYLTLTRPDIQYAVNQTSSKKQTTVSRSSAEAEYRALEIPAAELTWILQLFNELGVFMSQPPILWCDNLSTTYIAAKIQSFMAESSTPSLTITSSANESPPAFFRFVSSRLKIKSMMSSQKASPDHKMQNFSPNFEVSPQTPSLWGMLDILYHPMIRTELHKELHTKYRTMVQSAIHPDIHLPS</sequence>
<organism evidence="4 5">
    <name type="scientific">Aristolochia fimbriata</name>
    <name type="common">White veined hardy Dutchman's pipe vine</name>
    <dbReference type="NCBI Taxonomy" id="158543"/>
    <lineage>
        <taxon>Eukaryota</taxon>
        <taxon>Viridiplantae</taxon>
        <taxon>Streptophyta</taxon>
        <taxon>Embryophyta</taxon>
        <taxon>Tracheophyta</taxon>
        <taxon>Spermatophyta</taxon>
        <taxon>Magnoliopsida</taxon>
        <taxon>Magnoliidae</taxon>
        <taxon>Piperales</taxon>
        <taxon>Aristolochiaceae</taxon>
        <taxon>Aristolochia</taxon>
    </lineage>
</organism>
<dbReference type="CDD" id="cd09272">
    <property type="entry name" value="RNase_HI_RT_Ty1"/>
    <property type="match status" value="1"/>
</dbReference>
<dbReference type="AlphaFoldDB" id="A0AAV7E1K1"/>
<evidence type="ECO:0000313" key="5">
    <source>
        <dbReference type="Proteomes" id="UP000825729"/>
    </source>
</evidence>
<gene>
    <name evidence="4" type="ORF">H6P81_017545</name>
</gene>
<evidence type="ECO:0000313" key="4">
    <source>
        <dbReference type="EMBL" id="KAG9441691.1"/>
    </source>
</evidence>
<feature type="region of interest" description="Disordered" evidence="1">
    <location>
        <begin position="242"/>
        <end position="282"/>
    </location>
</feature>
<protein>
    <recommendedName>
        <fullName evidence="6">Reverse transcriptase Ty1/copia-type domain-containing protein</fullName>
    </recommendedName>
</protein>